<evidence type="ECO:0000313" key="3">
    <source>
        <dbReference type="Proteomes" id="UP000276506"/>
    </source>
</evidence>
<dbReference type="Proteomes" id="UP000276506">
    <property type="component" value="Unassembled WGS sequence"/>
</dbReference>
<accession>A0A427DNA0</accession>
<evidence type="ECO:0000313" key="2">
    <source>
        <dbReference type="EMBL" id="RRV04695.1"/>
    </source>
</evidence>
<proteinExistence type="predicted"/>
<dbReference type="EMBL" id="RHQL01000021">
    <property type="protein sequence ID" value="RRV04695.1"/>
    <property type="molecule type" value="Genomic_DNA"/>
</dbReference>
<protein>
    <submittedName>
        <fullName evidence="2">Uncharacterized protein</fullName>
    </submittedName>
</protein>
<dbReference type="RefSeq" id="WP_041109695.1">
    <property type="nucleotide sequence ID" value="NZ_RHQL01000021.1"/>
</dbReference>
<sequence length="74" mass="7667">MRKTSSSLAVSKLAQYAEDPAGFIKADGKAYNQKAAAAGTKAHQRIGAGPSKAKFLLATALVLAALIYFGVIEV</sequence>
<dbReference type="AlphaFoldDB" id="A0A427DNA0"/>
<keyword evidence="1" id="KW-0812">Transmembrane</keyword>
<name>A0A427DNA0_9GAMM</name>
<keyword evidence="1" id="KW-1133">Transmembrane helix</keyword>
<keyword evidence="1" id="KW-0472">Membrane</keyword>
<gene>
    <name evidence="2" type="ORF">EGJ28_22010</name>
</gene>
<feature type="transmembrane region" description="Helical" evidence="1">
    <location>
        <begin position="55"/>
        <end position="72"/>
    </location>
</feature>
<evidence type="ECO:0000256" key="1">
    <source>
        <dbReference type="SAM" id="Phobius"/>
    </source>
</evidence>
<reference evidence="2 3" key="1">
    <citation type="submission" date="2018-10" db="EMBL/GenBank/DDBJ databases">
        <title>Transmission dynamics of multidrug resistant bacteria on intensive care unit surfaces.</title>
        <authorList>
            <person name="D'Souza A.W."/>
            <person name="Potter R.F."/>
            <person name="Wallace M."/>
            <person name="Shupe A."/>
            <person name="Patel S."/>
            <person name="Sun S."/>
            <person name="Gul D."/>
            <person name="Kwon J.H."/>
            <person name="Andleeb S."/>
            <person name="Burnham C.-A.D."/>
            <person name="Dantas G."/>
        </authorList>
    </citation>
    <scope>NUCLEOTIDE SEQUENCE [LARGE SCALE GENOMIC DNA]</scope>
    <source>
        <strain evidence="2 3">PX_177</strain>
    </source>
</reference>
<organism evidence="2 3">
    <name type="scientific">Stutzerimonas xanthomarina</name>
    <dbReference type="NCBI Taxonomy" id="271420"/>
    <lineage>
        <taxon>Bacteria</taxon>
        <taxon>Pseudomonadati</taxon>
        <taxon>Pseudomonadota</taxon>
        <taxon>Gammaproteobacteria</taxon>
        <taxon>Pseudomonadales</taxon>
        <taxon>Pseudomonadaceae</taxon>
        <taxon>Stutzerimonas</taxon>
    </lineage>
</organism>
<comment type="caution">
    <text evidence="2">The sequence shown here is derived from an EMBL/GenBank/DDBJ whole genome shotgun (WGS) entry which is preliminary data.</text>
</comment>